<dbReference type="EMBL" id="LANR01000001">
    <property type="protein sequence ID" value="KJV62496.1"/>
    <property type="molecule type" value="Genomic_DNA"/>
</dbReference>
<sequence length="43" mass="4623">MCMVSLGGISLGSSSSMQKGIKDDIEGSSFYHVHWYVSSNLLA</sequence>
<proteinExistence type="predicted"/>
<organism evidence="1 2">
    <name type="scientific">Rickettsia amblyommatis str. Ac/Pa</name>
    <dbReference type="NCBI Taxonomy" id="1359164"/>
    <lineage>
        <taxon>Bacteria</taxon>
        <taxon>Pseudomonadati</taxon>
        <taxon>Pseudomonadota</taxon>
        <taxon>Alphaproteobacteria</taxon>
        <taxon>Rickettsiales</taxon>
        <taxon>Rickettsiaceae</taxon>
        <taxon>Rickettsieae</taxon>
        <taxon>Rickettsia</taxon>
        <taxon>spotted fever group</taxon>
    </lineage>
</organism>
<dbReference type="PATRIC" id="fig|1359164.3.peg.1511"/>
<evidence type="ECO:0000313" key="1">
    <source>
        <dbReference type="EMBL" id="KJV62496.1"/>
    </source>
</evidence>
<dbReference type="AlphaFoldDB" id="A0A0F3N402"/>
<reference evidence="1 2" key="1">
    <citation type="submission" date="2015-01" db="EMBL/GenBank/DDBJ databases">
        <title>Genome Sequencing of Rickettsiales.</title>
        <authorList>
            <person name="Daugherty S.C."/>
            <person name="Su Q."/>
            <person name="Abolude K."/>
            <person name="Beier-Sexton M."/>
            <person name="Carlyon J.A."/>
            <person name="Carter R."/>
            <person name="Day N.P."/>
            <person name="Dumler S.J."/>
            <person name="Dyachenko V."/>
            <person name="Godinez A."/>
            <person name="Kurtti T.J."/>
            <person name="Lichay M."/>
            <person name="Mullins K.E."/>
            <person name="Ott S."/>
            <person name="Pappas-Brown V."/>
            <person name="Paris D.H."/>
            <person name="Patel P."/>
            <person name="Richards A.L."/>
            <person name="Sadzewicz L."/>
            <person name="Sears K."/>
            <person name="Seidman D."/>
            <person name="Sengamalay N."/>
            <person name="Stenos J."/>
            <person name="Tallon L.J."/>
            <person name="Vincent G."/>
            <person name="Fraser C.M."/>
            <person name="Munderloh U."/>
            <person name="Dunning-Hotopp J.C."/>
        </authorList>
    </citation>
    <scope>NUCLEOTIDE SEQUENCE [LARGE SCALE GENOMIC DNA]</scope>
    <source>
        <strain evidence="1 2">Ac/Pa</strain>
    </source>
</reference>
<accession>A0A0F3N402</accession>
<comment type="caution">
    <text evidence="1">The sequence shown here is derived from an EMBL/GenBank/DDBJ whole genome shotgun (WGS) entry which is preliminary data.</text>
</comment>
<evidence type="ECO:0000313" key="2">
    <source>
        <dbReference type="Proteomes" id="UP000033556"/>
    </source>
</evidence>
<name>A0A0F3N402_RICAM</name>
<keyword evidence="2" id="KW-1185">Reference proteome</keyword>
<protein>
    <submittedName>
        <fullName evidence="1">Uncharacterized protein</fullName>
    </submittedName>
</protein>
<gene>
    <name evidence="1" type="ORF">APHACPA_1525</name>
</gene>
<dbReference type="Proteomes" id="UP000033556">
    <property type="component" value="Unassembled WGS sequence"/>
</dbReference>